<evidence type="ECO:0000313" key="4">
    <source>
        <dbReference type="EMBL" id="KAL0192070.1"/>
    </source>
</evidence>
<evidence type="ECO:0000259" key="3">
    <source>
        <dbReference type="Pfam" id="PF01055"/>
    </source>
</evidence>
<sequence length="111" mass="13305">SFPPLSALAYHQCRWNYNDQEDVKTHDIPYDFIWLDIEHADGKRYFTWDPTKFPQPKEMLQGLMDKRRKLVAIVDPHIRVDSGYKIHNEIRSKSFYVKNKDGGDYEGWCWP</sequence>
<gene>
    <name evidence="4" type="ORF">M9458_010366</name>
</gene>
<proteinExistence type="inferred from homology"/>
<dbReference type="InterPro" id="IPR017853">
    <property type="entry name" value="GH"/>
</dbReference>
<dbReference type="Pfam" id="PF01055">
    <property type="entry name" value="Glyco_hydro_31_2nd"/>
    <property type="match status" value="1"/>
</dbReference>
<dbReference type="AlphaFoldDB" id="A0ABD0R213"/>
<dbReference type="PANTHER" id="PTHR22762">
    <property type="entry name" value="ALPHA-GLUCOSIDASE"/>
    <property type="match status" value="1"/>
</dbReference>
<dbReference type="InterPro" id="IPR000322">
    <property type="entry name" value="Glyco_hydro_31_TIM"/>
</dbReference>
<evidence type="ECO:0000256" key="2">
    <source>
        <dbReference type="RuleBase" id="RU361185"/>
    </source>
</evidence>
<feature type="non-terminal residue" evidence="4">
    <location>
        <position position="1"/>
    </location>
</feature>
<reference evidence="4 5" key="1">
    <citation type="submission" date="2024-05" db="EMBL/GenBank/DDBJ databases">
        <title>Genome sequencing and assembly of Indian major carp, Cirrhinus mrigala (Hamilton, 1822).</title>
        <authorList>
            <person name="Mohindra V."/>
            <person name="Chowdhury L.M."/>
            <person name="Lal K."/>
            <person name="Jena J.K."/>
        </authorList>
    </citation>
    <scope>NUCLEOTIDE SEQUENCE [LARGE SCALE GENOMIC DNA]</scope>
    <source>
        <strain evidence="4">CM1030</strain>
        <tissue evidence="4">Blood</tissue>
    </source>
</reference>
<organism evidence="4 5">
    <name type="scientific">Cirrhinus mrigala</name>
    <name type="common">Mrigala</name>
    <dbReference type="NCBI Taxonomy" id="683832"/>
    <lineage>
        <taxon>Eukaryota</taxon>
        <taxon>Metazoa</taxon>
        <taxon>Chordata</taxon>
        <taxon>Craniata</taxon>
        <taxon>Vertebrata</taxon>
        <taxon>Euteleostomi</taxon>
        <taxon>Actinopterygii</taxon>
        <taxon>Neopterygii</taxon>
        <taxon>Teleostei</taxon>
        <taxon>Ostariophysi</taxon>
        <taxon>Cypriniformes</taxon>
        <taxon>Cyprinidae</taxon>
        <taxon>Labeoninae</taxon>
        <taxon>Labeonini</taxon>
        <taxon>Cirrhinus</taxon>
    </lineage>
</organism>
<evidence type="ECO:0000256" key="1">
    <source>
        <dbReference type="ARBA" id="ARBA00007806"/>
    </source>
</evidence>
<keyword evidence="2" id="KW-0378">Hydrolase</keyword>
<protein>
    <recommendedName>
        <fullName evidence="3">Glycoside hydrolase family 31 TIM barrel domain-containing protein</fullName>
    </recommendedName>
</protein>
<comment type="similarity">
    <text evidence="1 2">Belongs to the glycosyl hydrolase 31 family.</text>
</comment>
<accession>A0ABD0R213</accession>
<name>A0ABD0R213_CIRMR</name>
<evidence type="ECO:0000313" key="5">
    <source>
        <dbReference type="Proteomes" id="UP001529510"/>
    </source>
</evidence>
<dbReference type="PANTHER" id="PTHR22762:SF162">
    <property type="entry name" value="NEUTRAL ALPHA-GLUCOSIDASE AB"/>
    <property type="match status" value="1"/>
</dbReference>
<dbReference type="Gene3D" id="3.20.20.80">
    <property type="entry name" value="Glycosidases"/>
    <property type="match status" value="1"/>
</dbReference>
<keyword evidence="2" id="KW-0326">Glycosidase</keyword>
<dbReference type="SUPFAM" id="SSF51445">
    <property type="entry name" value="(Trans)glycosidases"/>
    <property type="match status" value="1"/>
</dbReference>
<dbReference type="Proteomes" id="UP001529510">
    <property type="component" value="Unassembled WGS sequence"/>
</dbReference>
<keyword evidence="5" id="KW-1185">Reference proteome</keyword>
<comment type="caution">
    <text evidence="4">The sequence shown here is derived from an EMBL/GenBank/DDBJ whole genome shotgun (WGS) entry which is preliminary data.</text>
</comment>
<dbReference type="GO" id="GO:0016798">
    <property type="term" value="F:hydrolase activity, acting on glycosyl bonds"/>
    <property type="evidence" value="ECO:0007669"/>
    <property type="project" value="UniProtKB-KW"/>
</dbReference>
<feature type="domain" description="Glycoside hydrolase family 31 TIM barrel" evidence="3">
    <location>
        <begin position="2"/>
        <end position="111"/>
    </location>
</feature>
<dbReference type="EMBL" id="JAMKFB020000005">
    <property type="protein sequence ID" value="KAL0192070.1"/>
    <property type="molecule type" value="Genomic_DNA"/>
</dbReference>
<feature type="non-terminal residue" evidence="4">
    <location>
        <position position="111"/>
    </location>
</feature>